<gene>
    <name evidence="1" type="ORF">H8D96_13515</name>
</gene>
<dbReference type="Proteomes" id="UP000605201">
    <property type="component" value="Unassembled WGS sequence"/>
</dbReference>
<accession>A0A8J6TQW7</accession>
<dbReference type="AlphaFoldDB" id="A0A8J6TQW7"/>
<dbReference type="Gene3D" id="3.90.1200.10">
    <property type="match status" value="1"/>
</dbReference>
<reference evidence="1 2" key="1">
    <citation type="submission" date="2020-08" db="EMBL/GenBank/DDBJ databases">
        <title>Bridging the membrane lipid divide: bacteria of the FCB group superphylum have the potential to synthesize archaeal ether lipids.</title>
        <authorList>
            <person name="Villanueva L."/>
            <person name="Von Meijenfeldt F.A.B."/>
            <person name="Westbye A.B."/>
            <person name="Yadav S."/>
            <person name="Hopmans E.C."/>
            <person name="Dutilh B.E."/>
            <person name="Sinninghe Damste J.S."/>
        </authorList>
    </citation>
    <scope>NUCLEOTIDE SEQUENCE [LARGE SCALE GENOMIC DNA]</scope>
    <source>
        <strain evidence="1">NIOZ-UU17</strain>
    </source>
</reference>
<protein>
    <submittedName>
        <fullName evidence="1">Uncharacterized protein</fullName>
    </submittedName>
</protein>
<sequence length="382" mass="45185">MIDNYVYHIFGDSFPELFSSITSIAEKKGCNNKPLFYDRNTKQYWNNINFRTLRLLTKNFTIISKAAFCLKLPYFIFYRFRGRSSNYHTLSSEKELVIMPSLNGAVFVNFSDQQVCKILTPIEAEPDFLDIEEKVFHAIPKHVPAIIKSGVLQNNYFYIVWKYLKPTAPISFYNWSQYTPDIIDIMFQQYAAMGVIKKSCEEYLTELERKLFTCKQKSFLVEINEIKDRIHTLLKLYEYDSKNETLFMLHCHGDLVPNNVLSVKGKLYLFDWSLGGWLNAFYDLMIQEFYRADSIFWKRFKMISKFELIENQYLLGWGKPFIDRLEALLETELSIQQIKMGCLISLLEKSVNSFCRYQHHDINFESGEYILKLIIKILKNID</sequence>
<name>A0A8J6TQW7_9BACT</name>
<evidence type="ECO:0000313" key="1">
    <source>
        <dbReference type="EMBL" id="MBC8432923.1"/>
    </source>
</evidence>
<organism evidence="1 2">
    <name type="scientific">Candidatus Desulfatibia vada</name>
    <dbReference type="NCBI Taxonomy" id="2841696"/>
    <lineage>
        <taxon>Bacteria</taxon>
        <taxon>Pseudomonadati</taxon>
        <taxon>Thermodesulfobacteriota</taxon>
        <taxon>Desulfobacteria</taxon>
        <taxon>Desulfobacterales</taxon>
        <taxon>Desulfobacterales incertae sedis</taxon>
        <taxon>Candidatus Desulfatibia</taxon>
    </lineage>
</organism>
<dbReference type="SUPFAM" id="SSF56112">
    <property type="entry name" value="Protein kinase-like (PK-like)"/>
    <property type="match status" value="1"/>
</dbReference>
<dbReference type="EMBL" id="JACNIG010000254">
    <property type="protein sequence ID" value="MBC8432923.1"/>
    <property type="molecule type" value="Genomic_DNA"/>
</dbReference>
<dbReference type="InterPro" id="IPR011009">
    <property type="entry name" value="Kinase-like_dom_sf"/>
</dbReference>
<comment type="caution">
    <text evidence="1">The sequence shown here is derived from an EMBL/GenBank/DDBJ whole genome shotgun (WGS) entry which is preliminary data.</text>
</comment>
<evidence type="ECO:0000313" key="2">
    <source>
        <dbReference type="Proteomes" id="UP000605201"/>
    </source>
</evidence>
<proteinExistence type="predicted"/>